<protein>
    <recommendedName>
        <fullName evidence="3">Phage major capsid protein E</fullName>
    </recommendedName>
</protein>
<dbReference type="RefSeq" id="WP_013258410.1">
    <property type="nucleotide sequence ID" value="NC_014365.1"/>
</dbReference>
<dbReference type="Pfam" id="PF03864">
    <property type="entry name" value="Phage_cap_E"/>
    <property type="match status" value="1"/>
</dbReference>
<dbReference type="AlphaFoldDB" id="E1QHB4"/>
<dbReference type="EMBL" id="CP002085">
    <property type="protein sequence ID" value="ADK84957.1"/>
    <property type="molecule type" value="Genomic_DNA"/>
</dbReference>
<dbReference type="HOGENOM" id="CLU_071014_0_0_7"/>
<sequence>MPMVVDLKPYFTRARIAKRFEAMPPLKSTIMDRYFPEAVRDQYEMPIIPLQVITAIVNAVPVVARGAESVSIDGRGFSNQWVEPLPVRIHTEVGAKDLNDLKLIGEDSREAWATRRQEAMRQTVRLTTEALCCQALLNGAVNYPLLQSNGQFINYKVEYNNEVIQTISVAAGSKWNAAECTMVKVFELLEEMADALDGAGYGGDKDVLAGKNAFSALLALIEDAGDNQRPKVPTRINEDGSVNIGGHKIAKMAEVWRNPQSGASVAKVPAGEIRMIAKGYTGLIYAAVDDLDANLQALPMFVKPVERKNPSGYQLVAESKPLPAVAPKAVARAIVTA</sequence>
<gene>
    <name evidence="1" type="ordered locus">Deba_1589</name>
</gene>
<evidence type="ECO:0000313" key="2">
    <source>
        <dbReference type="Proteomes" id="UP000009047"/>
    </source>
</evidence>
<dbReference type="eggNOG" id="ENOG503076K">
    <property type="taxonomic scope" value="Bacteria"/>
</dbReference>
<keyword evidence="2" id="KW-1185">Reference proteome</keyword>
<dbReference type="Proteomes" id="UP000009047">
    <property type="component" value="Chromosome"/>
</dbReference>
<dbReference type="Gene3D" id="3.15.30.10">
    <property type="entry name" value="putative capsid protein of prophage domain like"/>
    <property type="match status" value="1"/>
</dbReference>
<reference evidence="1 2" key="1">
    <citation type="journal article" date="2010" name="Stand. Genomic Sci.">
        <title>Complete genome sequence of Desulfarculus baarsii type strain (2st14).</title>
        <authorList>
            <person name="Sun H."/>
            <person name="Spring S."/>
            <person name="Lapidus A."/>
            <person name="Davenport K."/>
            <person name="Del Rio T.G."/>
            <person name="Tice H."/>
            <person name="Nolan M."/>
            <person name="Copeland A."/>
            <person name="Cheng J.F."/>
            <person name="Lucas S."/>
            <person name="Tapia R."/>
            <person name="Goodwin L."/>
            <person name="Pitluck S."/>
            <person name="Ivanova N."/>
            <person name="Pagani I."/>
            <person name="Mavromatis K."/>
            <person name="Ovchinnikova G."/>
            <person name="Pati A."/>
            <person name="Chen A."/>
            <person name="Palaniappan K."/>
            <person name="Hauser L."/>
            <person name="Chang Y.J."/>
            <person name="Jeffries C.D."/>
            <person name="Detter J.C."/>
            <person name="Han C."/>
            <person name="Rohde M."/>
            <person name="Brambilla E."/>
            <person name="Goker M."/>
            <person name="Woyke T."/>
            <person name="Bristow J."/>
            <person name="Eisen J.A."/>
            <person name="Markowitz V."/>
            <person name="Hugenholtz P."/>
            <person name="Kyrpides N.C."/>
            <person name="Klenk H.P."/>
            <person name="Land M."/>
        </authorList>
    </citation>
    <scope>NUCLEOTIDE SEQUENCE [LARGE SCALE GENOMIC DNA]</scope>
    <source>
        <strain evidence="2">ATCC 33931 / DSM 2075 / LMG 7858 / VKM B-1802 / 2st14</strain>
    </source>
</reference>
<dbReference type="KEGG" id="dbr:Deba_1589"/>
<evidence type="ECO:0008006" key="3">
    <source>
        <dbReference type="Google" id="ProtNLM"/>
    </source>
</evidence>
<organism evidence="1 2">
    <name type="scientific">Desulfarculus baarsii (strain ATCC 33931 / DSM 2075 / LMG 7858 / VKM B-1802 / 2st14)</name>
    <dbReference type="NCBI Taxonomy" id="644282"/>
    <lineage>
        <taxon>Bacteria</taxon>
        <taxon>Pseudomonadati</taxon>
        <taxon>Thermodesulfobacteriota</taxon>
        <taxon>Desulfarculia</taxon>
        <taxon>Desulfarculales</taxon>
        <taxon>Desulfarculaceae</taxon>
        <taxon>Desulfarculus</taxon>
    </lineage>
</organism>
<accession>E1QHB4</accession>
<proteinExistence type="predicted"/>
<dbReference type="Gene3D" id="3.30.1930.10">
    <property type="entry name" value="capsid protein of prophage domain"/>
    <property type="match status" value="1"/>
</dbReference>
<dbReference type="InterPro" id="IPR005564">
    <property type="entry name" value="Major_capsid_GpE"/>
</dbReference>
<dbReference type="STRING" id="644282.Deba_1589"/>
<evidence type="ECO:0000313" key="1">
    <source>
        <dbReference type="EMBL" id="ADK84957.1"/>
    </source>
</evidence>
<name>E1QHB4_DESB2</name>